<evidence type="ECO:0000256" key="1">
    <source>
        <dbReference type="ARBA" id="ARBA00012513"/>
    </source>
</evidence>
<evidence type="ECO:0000256" key="6">
    <source>
        <dbReference type="SAM" id="MobiDB-lite"/>
    </source>
</evidence>
<dbReference type="SUPFAM" id="SSF56112">
    <property type="entry name" value="Protein kinase-like (PK-like)"/>
    <property type="match status" value="1"/>
</dbReference>
<dbReference type="PROSITE" id="PS00109">
    <property type="entry name" value="PROTEIN_KINASE_TYR"/>
    <property type="match status" value="1"/>
</dbReference>
<evidence type="ECO:0000256" key="3">
    <source>
        <dbReference type="ARBA" id="ARBA00022741"/>
    </source>
</evidence>
<feature type="compositionally biased region" description="Low complexity" evidence="6">
    <location>
        <begin position="448"/>
        <end position="466"/>
    </location>
</feature>
<dbReference type="InterPro" id="IPR050660">
    <property type="entry name" value="NEK_Ser/Thr_kinase"/>
</dbReference>
<dbReference type="EC" id="2.7.11.1" evidence="1"/>
<accession>A0ABT2NS57</accession>
<keyword evidence="3" id="KW-0547">Nucleotide-binding</keyword>
<sequence>MTAPQLAAEQAAREEFVDELKPGTKLLQGQYTITRFINSGGFGITYLAKDSLERDVVIKECFPGNFCRRSDTIVGARSRAHQAEFRSIVKLFVQEARSLAKLAHPNIVGVHQVFEDNDTAYMAIDFIDGRDLLDMIDDPAIEMTPSKIVTMTHKLLAAVGFIHDSGILHRDISPDNILINKKGEPILIDFGAAREEATRASRALSALRVVKDGYSPQEFYIAGSEQGPWSDLYALAATLYHAITGQPPANSQVRLAAIAEGNADPYEALSGRFPGYPLGFLEAIDKALNAVPRRRIQNAAAWLEMLANPSQQIRDADPLAAVSRLLSEQTLEPEVQVVLPEPKASAAEPKVASAPVARQPEADAPSKEPEVRNLAEAETAAGPAAPAPVQPTRISSKPQPQPLPAARGGSGRGLLMGLSAVAVLAVLGYFVLRMDGADTLVTPPTPSPEAASPTASAPAEQASVTPAPAVKAVPAVAEETAAELTDAPIPQETSAVVAGFPDTAEAQVPAGIATESPAADASTAPAEVAGVSLAAEAPATTAPLATVPVATAPVATASVATETEDRAETVAAAALKVAAVAPVAELAEPTVAVAAQVAPTPEEVPVEAAATAVTDEPEAPVAVVETGTEATATADAESPVVETAAAEPPAAEVAATAPAVPAESQVELAVWDVVVPFTANVRTIGGVNYATIRSVDETADFSIAGDWIREGTTIFSVNGNPVSPSQNVGALILRNLSVERDGMARASVRIKLPGDSQYNRVQLAVPVMRRVSLAGGLVTEARVEGDRWSVVVKATGSAPTTLREGDVILSETLTGIALVHADSLEDAVGKLANEGETVAQFEIERGGVKASATYALATK</sequence>
<evidence type="ECO:0000313" key="8">
    <source>
        <dbReference type="EMBL" id="MCT8331772.1"/>
    </source>
</evidence>
<dbReference type="RefSeq" id="WP_261497681.1">
    <property type="nucleotide sequence ID" value="NZ_JAOCQF010000006.1"/>
</dbReference>
<feature type="region of interest" description="Disordered" evidence="6">
    <location>
        <begin position="442"/>
        <end position="466"/>
    </location>
</feature>
<dbReference type="GO" id="GO:0016301">
    <property type="term" value="F:kinase activity"/>
    <property type="evidence" value="ECO:0007669"/>
    <property type="project" value="UniProtKB-KW"/>
</dbReference>
<protein>
    <recommendedName>
        <fullName evidence="1">non-specific serine/threonine protein kinase</fullName>
        <ecNumber evidence="1">2.7.11.1</ecNumber>
    </recommendedName>
</protein>
<reference evidence="9" key="1">
    <citation type="submission" date="2023-07" db="EMBL/GenBank/DDBJ databases">
        <title>Defluviimonas sediminis sp. nov., isolated from mangrove sediment.</title>
        <authorList>
            <person name="Liu L."/>
            <person name="Li J."/>
            <person name="Huang Y."/>
            <person name="Pan J."/>
            <person name="Li M."/>
        </authorList>
    </citation>
    <scope>NUCLEOTIDE SEQUENCE [LARGE SCALE GENOMIC DNA]</scope>
    <source>
        <strain evidence="9">FT324</strain>
    </source>
</reference>
<name>A0ABT2NS57_9RHOB</name>
<dbReference type="InterPro" id="IPR011009">
    <property type="entry name" value="Kinase-like_dom_sf"/>
</dbReference>
<evidence type="ECO:0000256" key="5">
    <source>
        <dbReference type="ARBA" id="ARBA00022840"/>
    </source>
</evidence>
<feature type="compositionally biased region" description="Basic and acidic residues" evidence="6">
    <location>
        <begin position="360"/>
        <end position="375"/>
    </location>
</feature>
<dbReference type="InterPro" id="IPR000719">
    <property type="entry name" value="Prot_kinase_dom"/>
</dbReference>
<dbReference type="PANTHER" id="PTHR43671:SF13">
    <property type="entry name" value="SERINE_THREONINE-PROTEIN KINASE NEK2"/>
    <property type="match status" value="1"/>
</dbReference>
<organism evidence="8 9">
    <name type="scientific">Albidovulum sediminis</name>
    <dbReference type="NCBI Taxonomy" id="3066345"/>
    <lineage>
        <taxon>Bacteria</taxon>
        <taxon>Pseudomonadati</taxon>
        <taxon>Pseudomonadota</taxon>
        <taxon>Alphaproteobacteria</taxon>
        <taxon>Rhodobacterales</taxon>
        <taxon>Paracoccaceae</taxon>
        <taxon>Albidovulum</taxon>
    </lineage>
</organism>
<keyword evidence="2" id="KW-0808">Transferase</keyword>
<dbReference type="InterPro" id="IPR008266">
    <property type="entry name" value="Tyr_kinase_AS"/>
</dbReference>
<keyword evidence="5" id="KW-0067">ATP-binding</keyword>
<evidence type="ECO:0000313" key="9">
    <source>
        <dbReference type="Proteomes" id="UP001205601"/>
    </source>
</evidence>
<dbReference type="Pfam" id="PF00069">
    <property type="entry name" value="Pkinase"/>
    <property type="match status" value="1"/>
</dbReference>
<feature type="region of interest" description="Disordered" evidence="6">
    <location>
        <begin position="340"/>
        <end position="408"/>
    </location>
</feature>
<keyword evidence="9" id="KW-1185">Reference proteome</keyword>
<dbReference type="Proteomes" id="UP001205601">
    <property type="component" value="Unassembled WGS sequence"/>
</dbReference>
<dbReference type="CDD" id="cd14014">
    <property type="entry name" value="STKc_PknB_like"/>
    <property type="match status" value="1"/>
</dbReference>
<proteinExistence type="predicted"/>
<evidence type="ECO:0000256" key="4">
    <source>
        <dbReference type="ARBA" id="ARBA00022777"/>
    </source>
</evidence>
<keyword evidence="4 8" id="KW-0418">Kinase</keyword>
<evidence type="ECO:0000259" key="7">
    <source>
        <dbReference type="PROSITE" id="PS50011"/>
    </source>
</evidence>
<evidence type="ECO:0000256" key="2">
    <source>
        <dbReference type="ARBA" id="ARBA00022679"/>
    </source>
</evidence>
<comment type="caution">
    <text evidence="8">The sequence shown here is derived from an EMBL/GenBank/DDBJ whole genome shotgun (WGS) entry which is preliminary data.</text>
</comment>
<dbReference type="Gene3D" id="3.30.200.20">
    <property type="entry name" value="Phosphorylase Kinase, domain 1"/>
    <property type="match status" value="1"/>
</dbReference>
<feature type="domain" description="Protein kinase" evidence="7">
    <location>
        <begin position="31"/>
        <end position="311"/>
    </location>
</feature>
<dbReference type="PANTHER" id="PTHR43671">
    <property type="entry name" value="SERINE/THREONINE-PROTEIN KINASE NEK"/>
    <property type="match status" value="1"/>
</dbReference>
<dbReference type="PROSITE" id="PS50011">
    <property type="entry name" value="PROTEIN_KINASE_DOM"/>
    <property type="match status" value="1"/>
</dbReference>
<gene>
    <name evidence="8" type="ORF">N5I32_19825</name>
</gene>
<dbReference type="Gene3D" id="1.10.510.10">
    <property type="entry name" value="Transferase(Phosphotransferase) domain 1"/>
    <property type="match status" value="1"/>
</dbReference>
<dbReference type="EMBL" id="JAOCQF010000006">
    <property type="protein sequence ID" value="MCT8331772.1"/>
    <property type="molecule type" value="Genomic_DNA"/>
</dbReference>